<evidence type="ECO:0000313" key="3">
    <source>
        <dbReference type="Proteomes" id="UP001055658"/>
    </source>
</evidence>
<proteinExistence type="predicted"/>
<dbReference type="EMBL" id="CP092418">
    <property type="protein sequence ID" value="USD19933.1"/>
    <property type="molecule type" value="Genomic_DNA"/>
</dbReference>
<protein>
    <submittedName>
        <fullName evidence="2">Uncharacterized protein</fullName>
    </submittedName>
</protein>
<sequence>MLKIKLLVAVVLSSVTTMANSATCPSQQLSHHFVFQGELYQCTGVIKETTSGFRSSTYKVEIDTTNRTGKDCWLGDVEAAHHEGTIINISRGSICKSYCDVNAYCNDNGEWINFKYSW</sequence>
<reference evidence="2" key="1">
    <citation type="submission" date="2022-02" db="EMBL/GenBank/DDBJ databases">
        <title>Coral-associated bacteria.</title>
        <authorList>
            <person name="Tang K."/>
            <person name="Wang X."/>
        </authorList>
    </citation>
    <scope>NUCLEOTIDE SEQUENCE</scope>
    <source>
        <strain evidence="2">SCSIO 43006</strain>
    </source>
</reference>
<feature type="chain" id="PRO_5045228508" evidence="1">
    <location>
        <begin position="22"/>
        <end position="118"/>
    </location>
</feature>
<dbReference type="RefSeq" id="WP_252082023.1">
    <property type="nucleotide sequence ID" value="NZ_CP092418.1"/>
</dbReference>
<accession>A0ABY4V6N2</accession>
<dbReference type="Proteomes" id="UP001055658">
    <property type="component" value="Chromosome"/>
</dbReference>
<evidence type="ECO:0000313" key="2">
    <source>
        <dbReference type="EMBL" id="USD19933.1"/>
    </source>
</evidence>
<evidence type="ECO:0000256" key="1">
    <source>
        <dbReference type="SAM" id="SignalP"/>
    </source>
</evidence>
<organism evidence="2 3">
    <name type="scientific">Microbulbifer variabilis</name>
    <dbReference type="NCBI Taxonomy" id="266805"/>
    <lineage>
        <taxon>Bacteria</taxon>
        <taxon>Pseudomonadati</taxon>
        <taxon>Pseudomonadota</taxon>
        <taxon>Gammaproteobacteria</taxon>
        <taxon>Cellvibrionales</taxon>
        <taxon>Microbulbiferaceae</taxon>
        <taxon>Microbulbifer</taxon>
    </lineage>
</organism>
<keyword evidence="1" id="KW-0732">Signal</keyword>
<keyword evidence="3" id="KW-1185">Reference proteome</keyword>
<feature type="signal peptide" evidence="1">
    <location>
        <begin position="1"/>
        <end position="21"/>
    </location>
</feature>
<gene>
    <name evidence="2" type="ORF">MJO52_12680</name>
</gene>
<name>A0ABY4V6N2_9GAMM</name>